<sequence length="160" mass="17045">MDSCSQDGHSSSPYDDLMLHSHSSKKIVFPRQALIAPHALIDFPPKTLAIHASNMARVPIEVKSISPKSLSASVSDIGSVVSMIDNIAGSAPGNGSRTAVGEDLVAMTKLHLQARTSGIPDGTRKIKRFTSAIPLNGVSSVNSVNDNFKHFNFVEASVYM</sequence>
<evidence type="ECO:0000313" key="1">
    <source>
        <dbReference type="EMBL" id="KVI05540.1"/>
    </source>
</evidence>
<dbReference type="EMBL" id="LEKV01001869">
    <property type="protein sequence ID" value="KVI05540.1"/>
    <property type="molecule type" value="Genomic_DNA"/>
</dbReference>
<accession>A0A103YAI9</accession>
<keyword evidence="2" id="KW-1185">Reference proteome</keyword>
<dbReference type="AlphaFoldDB" id="A0A103YAI9"/>
<organism evidence="1 2">
    <name type="scientific">Cynara cardunculus var. scolymus</name>
    <name type="common">Globe artichoke</name>
    <name type="synonym">Cynara scolymus</name>
    <dbReference type="NCBI Taxonomy" id="59895"/>
    <lineage>
        <taxon>Eukaryota</taxon>
        <taxon>Viridiplantae</taxon>
        <taxon>Streptophyta</taxon>
        <taxon>Embryophyta</taxon>
        <taxon>Tracheophyta</taxon>
        <taxon>Spermatophyta</taxon>
        <taxon>Magnoliopsida</taxon>
        <taxon>eudicotyledons</taxon>
        <taxon>Gunneridae</taxon>
        <taxon>Pentapetalae</taxon>
        <taxon>asterids</taxon>
        <taxon>campanulids</taxon>
        <taxon>Asterales</taxon>
        <taxon>Asteraceae</taxon>
        <taxon>Carduoideae</taxon>
        <taxon>Cardueae</taxon>
        <taxon>Carduinae</taxon>
        <taxon>Cynara</taxon>
    </lineage>
</organism>
<name>A0A103YAI9_CYNCS</name>
<dbReference type="Proteomes" id="UP000243975">
    <property type="component" value="Unassembled WGS sequence"/>
</dbReference>
<dbReference type="Gramene" id="KVI05540">
    <property type="protein sequence ID" value="KVI05540"/>
    <property type="gene ID" value="Ccrd_016141"/>
</dbReference>
<reference evidence="1 2" key="1">
    <citation type="journal article" date="2016" name="Sci. Rep.">
        <title>The genome sequence of the outbreeding globe artichoke constructed de novo incorporating a phase-aware low-pass sequencing strategy of F1 progeny.</title>
        <authorList>
            <person name="Scaglione D."/>
            <person name="Reyes-Chin-Wo S."/>
            <person name="Acquadro A."/>
            <person name="Froenicke L."/>
            <person name="Portis E."/>
            <person name="Beitel C."/>
            <person name="Tirone M."/>
            <person name="Mauro R."/>
            <person name="Lo Monaco A."/>
            <person name="Mauromicale G."/>
            <person name="Faccioli P."/>
            <person name="Cattivelli L."/>
            <person name="Rieseberg L."/>
            <person name="Michelmore R."/>
            <person name="Lanteri S."/>
        </authorList>
    </citation>
    <scope>NUCLEOTIDE SEQUENCE [LARGE SCALE GENOMIC DNA]</scope>
    <source>
        <strain evidence="1">2C</strain>
    </source>
</reference>
<gene>
    <name evidence="1" type="ORF">Ccrd_016141</name>
</gene>
<comment type="caution">
    <text evidence="1">The sequence shown here is derived from an EMBL/GenBank/DDBJ whole genome shotgun (WGS) entry which is preliminary data.</text>
</comment>
<evidence type="ECO:0000313" key="2">
    <source>
        <dbReference type="Proteomes" id="UP000243975"/>
    </source>
</evidence>
<proteinExistence type="predicted"/>
<dbReference type="STRING" id="59895.A0A103YAI9"/>
<protein>
    <submittedName>
        <fullName evidence="1">Uncharacterized protein</fullName>
    </submittedName>
</protein>